<dbReference type="GO" id="GO:0004386">
    <property type="term" value="F:helicase activity"/>
    <property type="evidence" value="ECO:0007669"/>
    <property type="project" value="UniProtKB-KW"/>
</dbReference>
<dbReference type="CDD" id="cd18802">
    <property type="entry name" value="SF2_C_dicer"/>
    <property type="match status" value="1"/>
</dbReference>
<gene>
    <name evidence="13" type="ORF">L207DRAFT_598316</name>
</gene>
<dbReference type="InterPro" id="IPR038248">
    <property type="entry name" value="Dicer_dimer_sf"/>
</dbReference>
<dbReference type="InterPro" id="IPR005034">
    <property type="entry name" value="Dicer_dimerisation"/>
</dbReference>
<evidence type="ECO:0000259" key="9">
    <source>
        <dbReference type="PROSITE" id="PS50142"/>
    </source>
</evidence>
<evidence type="ECO:0000256" key="1">
    <source>
        <dbReference type="ARBA" id="ARBA00022721"/>
    </source>
</evidence>
<keyword evidence="2" id="KW-0677">Repeat</keyword>
<dbReference type="InterPro" id="IPR011545">
    <property type="entry name" value="DEAD/DEAH_box_helicase_dom"/>
</dbReference>
<dbReference type="PROSITE" id="PS51327">
    <property type="entry name" value="DICER_DSRBF"/>
    <property type="match status" value="1"/>
</dbReference>
<evidence type="ECO:0000256" key="8">
    <source>
        <dbReference type="PROSITE-ProRule" id="PRU00657"/>
    </source>
</evidence>
<keyword evidence="1" id="KW-0930">Antiviral protein</keyword>
<dbReference type="InterPro" id="IPR001650">
    <property type="entry name" value="Helicase_C-like"/>
</dbReference>
<evidence type="ECO:0000313" key="13">
    <source>
        <dbReference type="EMBL" id="PMD37864.1"/>
    </source>
</evidence>
<dbReference type="GO" id="GO:0003723">
    <property type="term" value="F:RNA binding"/>
    <property type="evidence" value="ECO:0007669"/>
    <property type="project" value="UniProtKB-UniRule"/>
</dbReference>
<dbReference type="Pfam" id="PF03368">
    <property type="entry name" value="Dicer_dimer"/>
    <property type="match status" value="1"/>
</dbReference>
<evidence type="ECO:0000256" key="7">
    <source>
        <dbReference type="ARBA" id="ARBA00023118"/>
    </source>
</evidence>
<feature type="domain" description="RNase III" evidence="9">
    <location>
        <begin position="1106"/>
        <end position="1288"/>
    </location>
</feature>
<keyword evidence="4" id="KW-0378">Hydrolase</keyword>
<comment type="similarity">
    <text evidence="8">Belongs to the helicase family. Dicer subfamily.</text>
</comment>
<dbReference type="Proteomes" id="UP000235786">
    <property type="component" value="Unassembled WGS sequence"/>
</dbReference>
<protein>
    <submittedName>
        <fullName evidence="13">RNase3 domain-containing protein</fullName>
    </submittedName>
</protein>
<dbReference type="GO" id="GO:0030422">
    <property type="term" value="P:siRNA processing"/>
    <property type="evidence" value="ECO:0007669"/>
    <property type="project" value="TreeGrafter"/>
</dbReference>
<keyword evidence="8" id="KW-0694">RNA-binding</keyword>
<dbReference type="GO" id="GO:0005634">
    <property type="term" value="C:nucleus"/>
    <property type="evidence" value="ECO:0007669"/>
    <property type="project" value="TreeGrafter"/>
</dbReference>
<reference evidence="13 14" key="1">
    <citation type="submission" date="2016-04" db="EMBL/GenBank/DDBJ databases">
        <title>A degradative enzymes factory behind the ericoid mycorrhizal symbiosis.</title>
        <authorList>
            <consortium name="DOE Joint Genome Institute"/>
            <person name="Martino E."/>
            <person name="Morin E."/>
            <person name="Grelet G."/>
            <person name="Kuo A."/>
            <person name="Kohler A."/>
            <person name="Daghino S."/>
            <person name="Barry K."/>
            <person name="Choi C."/>
            <person name="Cichocki N."/>
            <person name="Clum A."/>
            <person name="Copeland A."/>
            <person name="Hainaut M."/>
            <person name="Haridas S."/>
            <person name="Labutti K."/>
            <person name="Lindquist E."/>
            <person name="Lipzen A."/>
            <person name="Khouja H.-R."/>
            <person name="Murat C."/>
            <person name="Ohm R."/>
            <person name="Olson A."/>
            <person name="Spatafora J."/>
            <person name="Veneault-Fourrey C."/>
            <person name="Henrissat B."/>
            <person name="Grigoriev I."/>
            <person name="Martin F."/>
            <person name="Perotto S."/>
        </authorList>
    </citation>
    <scope>NUCLEOTIDE SEQUENCE [LARGE SCALE GENOMIC DNA]</scope>
    <source>
        <strain evidence="13 14">F</strain>
    </source>
</reference>
<dbReference type="Pfam" id="PF00636">
    <property type="entry name" value="Ribonuclease_3"/>
    <property type="match status" value="2"/>
</dbReference>
<evidence type="ECO:0000259" key="10">
    <source>
        <dbReference type="PROSITE" id="PS51192"/>
    </source>
</evidence>
<evidence type="ECO:0000256" key="2">
    <source>
        <dbReference type="ARBA" id="ARBA00022737"/>
    </source>
</evidence>
<dbReference type="PROSITE" id="PS50142">
    <property type="entry name" value="RNASE_3_2"/>
    <property type="match status" value="2"/>
</dbReference>
<dbReference type="SMART" id="SM00535">
    <property type="entry name" value="RIBOc"/>
    <property type="match status" value="2"/>
</dbReference>
<feature type="domain" description="Helicase C-terminal" evidence="11">
    <location>
        <begin position="377"/>
        <end position="541"/>
    </location>
</feature>
<keyword evidence="14" id="KW-1185">Reference proteome</keyword>
<keyword evidence="7" id="KW-0051">Antiviral defense</keyword>
<organism evidence="13 14">
    <name type="scientific">Hyaloscypha variabilis (strain UAMH 11265 / GT02V1 / F)</name>
    <name type="common">Meliniomyces variabilis</name>
    <dbReference type="NCBI Taxonomy" id="1149755"/>
    <lineage>
        <taxon>Eukaryota</taxon>
        <taxon>Fungi</taxon>
        <taxon>Dikarya</taxon>
        <taxon>Ascomycota</taxon>
        <taxon>Pezizomycotina</taxon>
        <taxon>Leotiomycetes</taxon>
        <taxon>Helotiales</taxon>
        <taxon>Hyaloscyphaceae</taxon>
        <taxon>Hyaloscypha</taxon>
        <taxon>Hyaloscypha variabilis</taxon>
    </lineage>
</organism>
<proteinExistence type="inferred from homology"/>
<dbReference type="PROSITE" id="PS51194">
    <property type="entry name" value="HELICASE_CTER"/>
    <property type="match status" value="1"/>
</dbReference>
<dbReference type="SUPFAM" id="SSF69065">
    <property type="entry name" value="RNase III domain-like"/>
    <property type="match status" value="2"/>
</dbReference>
<evidence type="ECO:0000256" key="6">
    <source>
        <dbReference type="ARBA" id="ARBA00022840"/>
    </source>
</evidence>
<dbReference type="Gene3D" id="3.30.160.380">
    <property type="entry name" value="Dicer dimerisation domain"/>
    <property type="match status" value="1"/>
</dbReference>
<dbReference type="GO" id="GO:0005737">
    <property type="term" value="C:cytoplasm"/>
    <property type="evidence" value="ECO:0007669"/>
    <property type="project" value="TreeGrafter"/>
</dbReference>
<evidence type="ECO:0000313" key="14">
    <source>
        <dbReference type="Proteomes" id="UP000235786"/>
    </source>
</evidence>
<dbReference type="GO" id="GO:0050688">
    <property type="term" value="P:regulation of defense response to virus"/>
    <property type="evidence" value="ECO:0007669"/>
    <property type="project" value="UniProtKB-KW"/>
</dbReference>
<dbReference type="GO" id="GO:0051607">
    <property type="term" value="P:defense response to virus"/>
    <property type="evidence" value="ECO:0007669"/>
    <property type="project" value="UniProtKB-KW"/>
</dbReference>
<dbReference type="PANTHER" id="PTHR14950">
    <property type="entry name" value="DICER-RELATED"/>
    <property type="match status" value="1"/>
</dbReference>
<dbReference type="CDD" id="cd00593">
    <property type="entry name" value="RIBOc"/>
    <property type="match status" value="2"/>
</dbReference>
<dbReference type="STRING" id="1149755.A0A2J6RH63"/>
<evidence type="ECO:0000256" key="5">
    <source>
        <dbReference type="ARBA" id="ARBA00022806"/>
    </source>
</evidence>
<feature type="domain" description="Dicer dsRNA-binding fold" evidence="12">
    <location>
        <begin position="570"/>
        <end position="671"/>
    </location>
</feature>
<dbReference type="PROSITE" id="PS00517">
    <property type="entry name" value="RNASE_3_1"/>
    <property type="match status" value="2"/>
</dbReference>
<dbReference type="Pfam" id="PF00270">
    <property type="entry name" value="DEAD"/>
    <property type="match status" value="1"/>
</dbReference>
<dbReference type="SMART" id="SM00490">
    <property type="entry name" value="HELICc"/>
    <property type="match status" value="1"/>
</dbReference>
<dbReference type="GO" id="GO:0005524">
    <property type="term" value="F:ATP binding"/>
    <property type="evidence" value="ECO:0007669"/>
    <property type="project" value="UniProtKB-KW"/>
</dbReference>
<dbReference type="Gene3D" id="1.10.1520.10">
    <property type="entry name" value="Ribonuclease III domain"/>
    <property type="match status" value="2"/>
</dbReference>
<dbReference type="InterPro" id="IPR000999">
    <property type="entry name" value="RNase_III_dom"/>
</dbReference>
<feature type="domain" description="Helicase ATP-binding" evidence="10">
    <location>
        <begin position="28"/>
        <end position="206"/>
    </location>
</feature>
<evidence type="ECO:0000256" key="3">
    <source>
        <dbReference type="ARBA" id="ARBA00022741"/>
    </source>
</evidence>
<dbReference type="Gene3D" id="3.40.50.300">
    <property type="entry name" value="P-loop containing nucleotide triphosphate hydrolases"/>
    <property type="match status" value="2"/>
</dbReference>
<keyword evidence="6" id="KW-0067">ATP-binding</keyword>
<evidence type="ECO:0000259" key="12">
    <source>
        <dbReference type="PROSITE" id="PS51327"/>
    </source>
</evidence>
<dbReference type="SMART" id="SM00487">
    <property type="entry name" value="DEXDc"/>
    <property type="match status" value="1"/>
</dbReference>
<dbReference type="OrthoDB" id="416741at2759"/>
<accession>A0A2J6RH63</accession>
<sequence length="1395" mass="158318">MASATATAALEASSEDVPVYSRAYQMEMLEESLKRNVIVAMDTGSGKTHIAVLRIKKELEVTPTEKLIWFLTPTVSLCLQQLSVLQSQISSVQIKSFTSLDNVCRWEEKSVWDAVLTNVKIVVSTYAVLYEALCHAFVNMDSLTLIVFDEAHNCVKRSPGSKMMQDFYWPKKIAGEPVPHILGLTASPVMGSNLHGLETLESILDATCKSPRIQKLDLSLHVKLPIMVQIPFNGNGRIANNLNDSRNIASLMAVFSNLNIHDDPEIIRLQTMNTDASRRRLERAFMAKKTFVQDQMRSFIRTSREIKSLLGAWAADTYVSQVTSSFIQSTDSKDPRFLDWEDSEKRYLANALRSLELSSHNIRVLPGQESISDKARVLIQFLESCQEGTIGIVFVKERATAHMLYRLLCEYPDACNRFCMGISVGASKRPIGKRDIHEFSHHDSQSKALEKFRSGEINLLIATSVLEEGIDVPQCNLVICFDEPANLKSFVQRRGRARLRESKLVMLLEKSAKNRMAEWERLEREMKLLYEEEERTVQKLAKYDEVEREQSQRRKFTVTSTGALLDIDSAKSHLERFCSRLSSHSHVKMRPEYIIREESEESGTNEPPLLRATVILPANLDPTLRVHESESYWHCEKRATKDAAFEAYLALYRAGLVNDHLLPLSFAETSKYVGKQDSIIEVREQFNPWTRIARAWQNGERIQRRVLTLKDEAGMKKCQIEMLIPTNLENMNPVLVYWDNLHQWEIEIGSATAIQNSVLPQDDTITLLSHSYGHRWSIEQLRHVVLFKALDLEIRSLIQGNLLPIPRGRIGDPVGLLRELQNPGYPYLFHSWLSTKPLQQSIQKPHKDYESFLPDQPFVALKKLSFRSDFLHPVQSWATDRQEVEYFTVLPQSRLAIDPLPIAISQFGLLIPCLLHKIQVQLVVAELCATVLSEVEILDFELVRTAISAPVAREQDDYQKLEFLGDSVLKFLVSIFAASKYPHWPEGYLSGVKDSIVSNSRLCRAAIDRGLDEFVLTKSFTGSKWRPIYVEPLLEEREGGTRKLPSKMIADVVESLIGAGWKMGQHQTSLSIVKVFLPEVDLPSLEVGRSRLFELAIADMPLPTDLYHLESLAGYCFKKKSLLIQAISHSSDDTAIASYERLEFLGDAILEIIIVTELMKYEDKLSHSLMHLYKTTLVNGDYLNFLALEWKITQKKTSLKEDPSSGLITEVESLFSLPLWKFMRHGLFGIGDAQREVERRHASLRCDILRVFESGVEYPWALLAKIHANKFYSDLVESLLGAVWVDSGSLDACRQVLDRMGIFKLMHRLVKDRVHALHPREELCILAGDKEVEYIVQKIEGAEGEWICTISVGQSQIIEIVDGVSDDEVRTRAAESAVALLRFANGRNGSPVAYL</sequence>
<dbReference type="SUPFAM" id="SSF52540">
    <property type="entry name" value="P-loop containing nucleoside triphosphate hydrolases"/>
    <property type="match status" value="1"/>
</dbReference>
<dbReference type="PANTHER" id="PTHR14950:SF37">
    <property type="entry name" value="ENDORIBONUCLEASE DICER"/>
    <property type="match status" value="1"/>
</dbReference>
<feature type="domain" description="RNase III" evidence="9">
    <location>
        <begin position="924"/>
        <end position="1059"/>
    </location>
</feature>
<dbReference type="Pfam" id="PF00271">
    <property type="entry name" value="Helicase_C"/>
    <property type="match status" value="1"/>
</dbReference>
<keyword evidence="5" id="KW-0347">Helicase</keyword>
<dbReference type="InterPro" id="IPR014001">
    <property type="entry name" value="Helicase_ATP-bd"/>
</dbReference>
<evidence type="ECO:0000259" key="11">
    <source>
        <dbReference type="PROSITE" id="PS51194"/>
    </source>
</evidence>
<dbReference type="EMBL" id="KZ613948">
    <property type="protein sequence ID" value="PMD37864.1"/>
    <property type="molecule type" value="Genomic_DNA"/>
</dbReference>
<dbReference type="InterPro" id="IPR036389">
    <property type="entry name" value="RNase_III_sf"/>
</dbReference>
<dbReference type="GO" id="GO:0004525">
    <property type="term" value="F:ribonuclease III activity"/>
    <property type="evidence" value="ECO:0007669"/>
    <property type="project" value="InterPro"/>
</dbReference>
<dbReference type="InterPro" id="IPR027417">
    <property type="entry name" value="P-loop_NTPase"/>
</dbReference>
<name>A0A2J6RH63_HYAVF</name>
<keyword evidence="3" id="KW-0547">Nucleotide-binding</keyword>
<dbReference type="PROSITE" id="PS51192">
    <property type="entry name" value="HELICASE_ATP_BIND_1"/>
    <property type="match status" value="1"/>
</dbReference>
<evidence type="ECO:0000256" key="4">
    <source>
        <dbReference type="ARBA" id="ARBA00022801"/>
    </source>
</evidence>